<evidence type="ECO:0000259" key="1">
    <source>
        <dbReference type="Pfam" id="PF00248"/>
    </source>
</evidence>
<comment type="caution">
    <text evidence="2">The sequence shown here is derived from an EMBL/GenBank/DDBJ whole genome shotgun (WGS) entry which is preliminary data.</text>
</comment>
<dbReference type="Proteomes" id="UP000612585">
    <property type="component" value="Unassembled WGS sequence"/>
</dbReference>
<protein>
    <submittedName>
        <fullName evidence="2">Oxidoreductase</fullName>
    </submittedName>
</protein>
<dbReference type="PANTHER" id="PTHR42686">
    <property type="entry name" value="GH17980P-RELATED"/>
    <property type="match status" value="1"/>
</dbReference>
<evidence type="ECO:0000313" key="2">
    <source>
        <dbReference type="EMBL" id="GIJ54295.1"/>
    </source>
</evidence>
<gene>
    <name evidence="2" type="ORF">Vau01_018110</name>
</gene>
<dbReference type="GO" id="GO:0016491">
    <property type="term" value="F:oxidoreductase activity"/>
    <property type="evidence" value="ECO:0007669"/>
    <property type="project" value="InterPro"/>
</dbReference>
<dbReference type="AlphaFoldDB" id="A0A8J4DX87"/>
<organism evidence="2 3">
    <name type="scientific">Virgisporangium aurantiacum</name>
    <dbReference type="NCBI Taxonomy" id="175570"/>
    <lineage>
        <taxon>Bacteria</taxon>
        <taxon>Bacillati</taxon>
        <taxon>Actinomycetota</taxon>
        <taxon>Actinomycetes</taxon>
        <taxon>Micromonosporales</taxon>
        <taxon>Micromonosporaceae</taxon>
        <taxon>Virgisporangium</taxon>
    </lineage>
</organism>
<name>A0A8J4DX87_9ACTN</name>
<dbReference type="InterPro" id="IPR020471">
    <property type="entry name" value="AKR"/>
</dbReference>
<dbReference type="InterPro" id="IPR044477">
    <property type="entry name" value="FDH-like"/>
</dbReference>
<dbReference type="Gene3D" id="3.20.20.100">
    <property type="entry name" value="NADP-dependent oxidoreductase domain"/>
    <property type="match status" value="1"/>
</dbReference>
<dbReference type="SUPFAM" id="SSF51430">
    <property type="entry name" value="NAD(P)-linked oxidoreductase"/>
    <property type="match status" value="1"/>
</dbReference>
<keyword evidence="3" id="KW-1185">Reference proteome</keyword>
<dbReference type="GO" id="GO:0005829">
    <property type="term" value="C:cytosol"/>
    <property type="evidence" value="ECO:0007669"/>
    <property type="project" value="TreeGrafter"/>
</dbReference>
<reference evidence="2" key="1">
    <citation type="submission" date="2021-01" db="EMBL/GenBank/DDBJ databases">
        <title>Whole genome shotgun sequence of Virgisporangium aurantiacum NBRC 16421.</title>
        <authorList>
            <person name="Komaki H."/>
            <person name="Tamura T."/>
        </authorList>
    </citation>
    <scope>NUCLEOTIDE SEQUENCE</scope>
    <source>
        <strain evidence="2">NBRC 16421</strain>
    </source>
</reference>
<dbReference type="Pfam" id="PF00248">
    <property type="entry name" value="Aldo_ket_red"/>
    <property type="match status" value="1"/>
</dbReference>
<proteinExistence type="predicted"/>
<dbReference type="CDD" id="cd19162">
    <property type="entry name" value="AKR_FDH"/>
    <property type="match status" value="1"/>
</dbReference>
<feature type="domain" description="NADP-dependent oxidoreductase" evidence="1">
    <location>
        <begin position="5"/>
        <end position="305"/>
    </location>
</feature>
<dbReference type="EMBL" id="BOPG01000012">
    <property type="protein sequence ID" value="GIJ54295.1"/>
    <property type="molecule type" value="Genomic_DNA"/>
</dbReference>
<accession>A0A8J4DX87</accession>
<evidence type="ECO:0000313" key="3">
    <source>
        <dbReference type="Proteomes" id="UP000612585"/>
    </source>
</evidence>
<dbReference type="PANTHER" id="PTHR42686:SF1">
    <property type="entry name" value="GH17980P-RELATED"/>
    <property type="match status" value="1"/>
</dbReference>
<dbReference type="InterPro" id="IPR036812">
    <property type="entry name" value="NAD(P)_OxRdtase_dom_sf"/>
</dbReference>
<sequence>MRLSELGFGGSPGGNLYSAITDEQFASAVDAAWNAGIRHFDTAPHYGLGLSERRLGAALRGRPREEYVVSTKVGRLLVPSPETAGRADPDGFAVAATHRRVWDFSRDGIRRSLDASLHRTGLDRFDIVYLHDPDEHWRQAADVGVPALVELRDEGSVGAVGAGMNRSDPLARFVRETDVDLVMCAGRYTLLDQSAAGDLLPAARERGVDVVIAGVYNSGLLSRDRPPTDATYDYRPADPERVARATRIAVVCERYGVTLPVAALAFVRSDPAVVSTVVGMHNDIEVAETIHRAGSEVPDELWAALRADGLIEAPRP</sequence>
<dbReference type="InterPro" id="IPR023210">
    <property type="entry name" value="NADP_OxRdtase_dom"/>
</dbReference>